<dbReference type="InterPro" id="IPR042100">
    <property type="entry name" value="Bug_dom1"/>
</dbReference>
<evidence type="ECO:0000313" key="3">
    <source>
        <dbReference type="Proteomes" id="UP000004324"/>
    </source>
</evidence>
<dbReference type="InterPro" id="IPR005064">
    <property type="entry name" value="BUG"/>
</dbReference>
<dbReference type="PIRSF" id="PIRSF017082">
    <property type="entry name" value="YflP"/>
    <property type="match status" value="1"/>
</dbReference>
<dbReference type="Gene3D" id="3.40.190.150">
    <property type="entry name" value="Bordetella uptake gene, domain 1"/>
    <property type="match status" value="1"/>
</dbReference>
<dbReference type="SUPFAM" id="SSF53850">
    <property type="entry name" value="Periplasmic binding protein-like II"/>
    <property type="match status" value="1"/>
</dbReference>
<dbReference type="Gene3D" id="3.40.190.10">
    <property type="entry name" value="Periplasmic binding protein-like II"/>
    <property type="match status" value="1"/>
</dbReference>
<protein>
    <submittedName>
        <fullName evidence="2">Uncharacterized protein</fullName>
    </submittedName>
</protein>
<keyword evidence="3" id="KW-1185">Reference proteome</keyword>
<dbReference type="EMBL" id="AKVJ01000076">
    <property type="protein sequence ID" value="EIW15632.1"/>
    <property type="molecule type" value="Genomic_DNA"/>
</dbReference>
<evidence type="ECO:0000313" key="2">
    <source>
        <dbReference type="EMBL" id="EIW15632.1"/>
    </source>
</evidence>
<dbReference type="OrthoDB" id="8880247at2"/>
<dbReference type="CDD" id="cd07012">
    <property type="entry name" value="PBP2_Bug_TTT"/>
    <property type="match status" value="1"/>
</dbReference>
<accession>I9ARQ5</accession>
<dbReference type="Proteomes" id="UP000004324">
    <property type="component" value="Unassembled WGS sequence"/>
</dbReference>
<sequence length="314" mass="34212">MQDKTVSTKLQYPDRPITIIVPFSVGGGIDLTARSLEKFAPQYLKQPLVVVNKPGGAGAIGWNELSVANPDGYTLGITSLDILLLPSYGSTKYNYPTALDPLAQIASLPMVLAVQANQPWKTMDEIIEYAKKNPGQLKFGHVGVGSFTHLLGEMFGQEASIAIEQVPFTGAGEVTAALLGGHIQLTFINPMVVKGHAKDGMVRVLAVTSEQRMSDPVFAEVPTFKEQGLDIVISNWYGVAAPKEMPDEVKDKLAEGFKAIISDPQFIKNMTNIGMQVDYLGPKESQLKWLSDNEKLAKILKQTDVLDKIKAQKK</sequence>
<name>I9ARQ5_9FIRM</name>
<dbReference type="Pfam" id="PF03401">
    <property type="entry name" value="TctC"/>
    <property type="match status" value="1"/>
</dbReference>
<evidence type="ECO:0000256" key="1">
    <source>
        <dbReference type="ARBA" id="ARBA00006987"/>
    </source>
</evidence>
<comment type="similarity">
    <text evidence="1">Belongs to the UPF0065 (bug) family.</text>
</comment>
<comment type="caution">
    <text evidence="2">The sequence shown here is derived from an EMBL/GenBank/DDBJ whole genome shotgun (WGS) entry which is preliminary data.</text>
</comment>
<dbReference type="PATRIC" id="fig|1149862.3.peg.4351"/>
<dbReference type="AlphaFoldDB" id="I9ARQ5"/>
<organism evidence="2 3">
    <name type="scientific">Pelosinus fermentans B4</name>
    <dbReference type="NCBI Taxonomy" id="1149862"/>
    <lineage>
        <taxon>Bacteria</taxon>
        <taxon>Bacillati</taxon>
        <taxon>Bacillota</taxon>
        <taxon>Negativicutes</taxon>
        <taxon>Selenomonadales</taxon>
        <taxon>Sporomusaceae</taxon>
        <taxon>Pelosinus</taxon>
    </lineage>
</organism>
<dbReference type="RefSeq" id="WP_007938261.1">
    <property type="nucleotide sequence ID" value="NZ_AKVJ01000076.1"/>
</dbReference>
<gene>
    <name evidence="2" type="ORF">FB4_1321</name>
</gene>
<dbReference type="PANTHER" id="PTHR42928">
    <property type="entry name" value="TRICARBOXYLATE-BINDING PROTEIN"/>
    <property type="match status" value="1"/>
</dbReference>
<proteinExistence type="inferred from homology"/>
<dbReference type="PANTHER" id="PTHR42928:SF5">
    <property type="entry name" value="BLR1237 PROTEIN"/>
    <property type="match status" value="1"/>
</dbReference>
<reference evidence="2 3" key="1">
    <citation type="journal article" date="2012" name="J. Bacteriol.">
        <title>Draft Genome Sequences for Two Metal-Reducing Pelosinus fermentans Strains Isolated from a Cr(VI)-Contaminated Site and for Type Strain R7.</title>
        <authorList>
            <person name="Brown S.D."/>
            <person name="Podar M."/>
            <person name="Klingeman D.M."/>
            <person name="Johnson C.M."/>
            <person name="Yang Z.K."/>
            <person name="Utturkar S.M."/>
            <person name="Land M.L."/>
            <person name="Mosher J.J."/>
            <person name="Hurt R.A.Jr."/>
            <person name="Phelps T.J."/>
            <person name="Palumbo A.V."/>
            <person name="Arkin A.P."/>
            <person name="Hazen T.C."/>
            <person name="Elias D.A."/>
        </authorList>
    </citation>
    <scope>NUCLEOTIDE SEQUENCE [LARGE SCALE GENOMIC DNA]</scope>
    <source>
        <strain evidence="2 3">B4</strain>
    </source>
</reference>